<organism evidence="2 3">
    <name type="scientific">Physocladia obscura</name>
    <dbReference type="NCBI Taxonomy" id="109957"/>
    <lineage>
        <taxon>Eukaryota</taxon>
        <taxon>Fungi</taxon>
        <taxon>Fungi incertae sedis</taxon>
        <taxon>Chytridiomycota</taxon>
        <taxon>Chytridiomycota incertae sedis</taxon>
        <taxon>Chytridiomycetes</taxon>
        <taxon>Chytridiales</taxon>
        <taxon>Chytriomycetaceae</taxon>
        <taxon>Physocladia</taxon>
    </lineage>
</organism>
<protein>
    <submittedName>
        <fullName evidence="2">Uncharacterized protein</fullName>
    </submittedName>
</protein>
<sequence>MSVVSLGRSQQTATAGLSAQQTPNGSTNNISNVGINFVGLNSVAVFFTAELHIDRVAWQLWLAGFSIDQAYIKVCQRKAQKTSPSSALPSQAIVKNYILSQYRNFELLEHYLHRPKLLFNQLIFPLDTGTKQYLIDSYYRFEPKVLRELLGKKLSSRAMRKELDDAHVRTQIPLPGCRLGSIVMQYFTINSDNAIDDINIQLAQDARDLKSIIVNHTKVLDEFRARVIDNITQRQEQQKQQQQQQKPTQDHRDEERVINSASGGVGAVNQALFDGAVATTLITTTTYAKVIEKLATSTTFKNLLRNVFTIGAGLSYGKELRDIFSALVEKVVEPCAVCGWGKAEVVVFFNAVVAAFDGVESLQPSYRKRYGPSLSKLFEAVKLAAERLISV</sequence>
<gene>
    <name evidence="2" type="ORF">HK100_004510</name>
</gene>
<feature type="compositionally biased region" description="Low complexity" evidence="1">
    <location>
        <begin position="233"/>
        <end position="247"/>
    </location>
</feature>
<proteinExistence type="predicted"/>
<dbReference type="PANTHER" id="PTHR13223">
    <property type="entry name" value="ACIDIC FIBROBLAST GROWTH FACTOR INTRACELLULAR BINDING PROTEIN"/>
    <property type="match status" value="1"/>
</dbReference>
<feature type="region of interest" description="Disordered" evidence="1">
    <location>
        <begin position="233"/>
        <end position="254"/>
    </location>
</feature>
<evidence type="ECO:0000256" key="1">
    <source>
        <dbReference type="SAM" id="MobiDB-lite"/>
    </source>
</evidence>
<dbReference type="GO" id="GO:0005634">
    <property type="term" value="C:nucleus"/>
    <property type="evidence" value="ECO:0007669"/>
    <property type="project" value="TreeGrafter"/>
</dbReference>
<dbReference type="InterPro" id="IPR008614">
    <property type="entry name" value="FIBP"/>
</dbReference>
<dbReference type="Proteomes" id="UP001211907">
    <property type="component" value="Unassembled WGS sequence"/>
</dbReference>
<accession>A0AAD5SST8</accession>
<name>A0AAD5SST8_9FUNG</name>
<keyword evidence="3" id="KW-1185">Reference proteome</keyword>
<dbReference type="PANTHER" id="PTHR13223:SF2">
    <property type="entry name" value="ACIDIC FIBROBLAST GROWTH FACTOR INTRACELLULAR-BINDING PROTEIN"/>
    <property type="match status" value="1"/>
</dbReference>
<dbReference type="AlphaFoldDB" id="A0AAD5SST8"/>
<comment type="caution">
    <text evidence="2">The sequence shown here is derived from an EMBL/GenBank/DDBJ whole genome shotgun (WGS) entry which is preliminary data.</text>
</comment>
<evidence type="ECO:0000313" key="2">
    <source>
        <dbReference type="EMBL" id="KAJ3101609.1"/>
    </source>
</evidence>
<dbReference type="EMBL" id="JADGJH010002213">
    <property type="protein sequence ID" value="KAJ3101609.1"/>
    <property type="molecule type" value="Genomic_DNA"/>
</dbReference>
<reference evidence="2" key="1">
    <citation type="submission" date="2020-05" db="EMBL/GenBank/DDBJ databases">
        <title>Phylogenomic resolution of chytrid fungi.</title>
        <authorList>
            <person name="Stajich J.E."/>
            <person name="Amses K."/>
            <person name="Simmons R."/>
            <person name="Seto K."/>
            <person name="Myers J."/>
            <person name="Bonds A."/>
            <person name="Quandt C.A."/>
            <person name="Barry K."/>
            <person name="Liu P."/>
            <person name="Grigoriev I."/>
            <person name="Longcore J.E."/>
            <person name="James T.Y."/>
        </authorList>
    </citation>
    <scope>NUCLEOTIDE SEQUENCE</scope>
    <source>
        <strain evidence="2">JEL0513</strain>
    </source>
</reference>
<dbReference type="Pfam" id="PF05427">
    <property type="entry name" value="FIBP"/>
    <property type="match status" value="2"/>
</dbReference>
<evidence type="ECO:0000313" key="3">
    <source>
        <dbReference type="Proteomes" id="UP001211907"/>
    </source>
</evidence>